<proteinExistence type="predicted"/>
<protein>
    <submittedName>
        <fullName evidence="1">Uncharacterized protein</fullName>
    </submittedName>
</protein>
<name>A0A8S5UGB8_9CAUD</name>
<reference evidence="1" key="1">
    <citation type="journal article" date="2021" name="Proc. Natl. Acad. Sci. U.S.A.">
        <title>A Catalog of Tens of Thousands of Viruses from Human Metagenomes Reveals Hidden Associations with Chronic Diseases.</title>
        <authorList>
            <person name="Tisza M.J."/>
            <person name="Buck C.B."/>
        </authorList>
    </citation>
    <scope>NUCLEOTIDE SEQUENCE</scope>
    <source>
        <strain evidence="1">Ctshb19</strain>
    </source>
</reference>
<organism evidence="1">
    <name type="scientific">Myoviridae sp. ctshb19</name>
    <dbReference type="NCBI Taxonomy" id="2825194"/>
    <lineage>
        <taxon>Viruses</taxon>
        <taxon>Duplodnaviria</taxon>
        <taxon>Heunggongvirae</taxon>
        <taxon>Uroviricota</taxon>
        <taxon>Caudoviricetes</taxon>
    </lineage>
</organism>
<dbReference type="EMBL" id="BK016086">
    <property type="protein sequence ID" value="DAF93545.1"/>
    <property type="molecule type" value="Genomic_DNA"/>
</dbReference>
<evidence type="ECO:0000313" key="1">
    <source>
        <dbReference type="EMBL" id="DAF93545.1"/>
    </source>
</evidence>
<accession>A0A8S5UGB8</accession>
<sequence length="108" mass="12599">MDVSKRKGWLRSQVAKRELSWPTYHPHQFDASGANREELIKDAHENGMTQVVNELVSPLLLESEKLRENAKVLVEYLDREYSQGRFSRVTKYGRAVEALRNIITDQRN</sequence>